<reference evidence="2 3" key="1">
    <citation type="journal article" date="2017" name="Curr. Biol.">
        <title>Genome architecture and evolution of a unichromosomal asexual nematode.</title>
        <authorList>
            <person name="Fradin H."/>
            <person name="Zegar C."/>
            <person name="Gutwein M."/>
            <person name="Lucas J."/>
            <person name="Kovtun M."/>
            <person name="Corcoran D."/>
            <person name="Baugh L.R."/>
            <person name="Kiontke K."/>
            <person name="Gunsalus K."/>
            <person name="Fitch D.H."/>
            <person name="Piano F."/>
        </authorList>
    </citation>
    <scope>NUCLEOTIDE SEQUENCE [LARGE SCALE GENOMIC DNA]</scope>
    <source>
        <strain evidence="2">PF1309</strain>
    </source>
</reference>
<keyword evidence="3" id="KW-1185">Reference proteome</keyword>
<feature type="compositionally biased region" description="Basic and acidic residues" evidence="1">
    <location>
        <begin position="10"/>
        <end position="28"/>
    </location>
</feature>
<sequence length="131" mass="15939">MEIWMWDAGRQSEKERKKERKEERNEKRKERKKGKKEGRKKERKKDGRPQDDCPYPCACPVPGASRYKRRPPHGIQNELTEETDERKDGRNSFSSDERLLRNPRARETEKSRKWKHPHVDTRSLLYQLYIF</sequence>
<evidence type="ECO:0000313" key="2">
    <source>
        <dbReference type="EMBL" id="PAV70772.1"/>
    </source>
</evidence>
<dbReference type="EMBL" id="LIAE01009215">
    <property type="protein sequence ID" value="PAV70772.1"/>
    <property type="molecule type" value="Genomic_DNA"/>
</dbReference>
<accession>A0A2A2KA31</accession>
<dbReference type="AlphaFoldDB" id="A0A2A2KA31"/>
<evidence type="ECO:0000313" key="3">
    <source>
        <dbReference type="Proteomes" id="UP000218231"/>
    </source>
</evidence>
<feature type="region of interest" description="Disordered" evidence="1">
    <location>
        <begin position="1"/>
        <end position="117"/>
    </location>
</feature>
<comment type="caution">
    <text evidence="2">The sequence shown here is derived from an EMBL/GenBank/DDBJ whole genome shotgun (WGS) entry which is preliminary data.</text>
</comment>
<feature type="compositionally biased region" description="Basic and acidic residues" evidence="1">
    <location>
        <begin position="84"/>
        <end position="117"/>
    </location>
</feature>
<organism evidence="2 3">
    <name type="scientific">Diploscapter pachys</name>
    <dbReference type="NCBI Taxonomy" id="2018661"/>
    <lineage>
        <taxon>Eukaryota</taxon>
        <taxon>Metazoa</taxon>
        <taxon>Ecdysozoa</taxon>
        <taxon>Nematoda</taxon>
        <taxon>Chromadorea</taxon>
        <taxon>Rhabditida</taxon>
        <taxon>Rhabditina</taxon>
        <taxon>Rhabditomorpha</taxon>
        <taxon>Rhabditoidea</taxon>
        <taxon>Rhabditidae</taxon>
        <taxon>Diploscapter</taxon>
    </lineage>
</organism>
<feature type="compositionally biased region" description="Basic residues" evidence="1">
    <location>
        <begin position="29"/>
        <end position="43"/>
    </location>
</feature>
<protein>
    <submittedName>
        <fullName evidence="2">Uncharacterized protein</fullName>
    </submittedName>
</protein>
<dbReference type="Proteomes" id="UP000218231">
    <property type="component" value="Unassembled WGS sequence"/>
</dbReference>
<name>A0A2A2KA31_9BILA</name>
<evidence type="ECO:0000256" key="1">
    <source>
        <dbReference type="SAM" id="MobiDB-lite"/>
    </source>
</evidence>
<proteinExistence type="predicted"/>
<gene>
    <name evidence="2" type="ORF">WR25_05404</name>
</gene>